<sequence length="169" mass="19608">MDTPFAEITRVAEGSNYPTLVFAVPLYNSLMIVLDGYEEKKDDFLEYFKDNQWDSEIQDRLLPMIKESWADYRPRITMALSENRRPDDSLTSAIHKKRRVTCQLEDYLAMETESGECDILKFWQIHAKRWPELSNMAFDFLTISATSAANERSFSGGKNLIYDAQKSNV</sequence>
<keyword evidence="2" id="KW-0479">Metal-binding</keyword>
<evidence type="ECO:0000256" key="4">
    <source>
        <dbReference type="ARBA" id="ARBA00022833"/>
    </source>
</evidence>
<evidence type="ECO:0000313" key="8">
    <source>
        <dbReference type="Proteomes" id="UP001234178"/>
    </source>
</evidence>
<protein>
    <recommendedName>
        <fullName evidence="6">HAT C-terminal dimerisation domain-containing protein</fullName>
    </recommendedName>
</protein>
<proteinExistence type="predicted"/>
<evidence type="ECO:0000259" key="6">
    <source>
        <dbReference type="Pfam" id="PF05699"/>
    </source>
</evidence>
<gene>
    <name evidence="7" type="ORF">OUZ56_011877</name>
</gene>
<feature type="domain" description="HAT C-terminal dimerisation" evidence="6">
    <location>
        <begin position="104"/>
        <end position="165"/>
    </location>
</feature>
<name>A0ABQ9Z1E9_9CRUS</name>
<keyword evidence="5" id="KW-0539">Nucleus</keyword>
<keyword evidence="8" id="KW-1185">Reference proteome</keyword>
<evidence type="ECO:0000256" key="1">
    <source>
        <dbReference type="ARBA" id="ARBA00004123"/>
    </source>
</evidence>
<dbReference type="InterPro" id="IPR012337">
    <property type="entry name" value="RNaseH-like_sf"/>
</dbReference>
<dbReference type="EMBL" id="JAOYFB010000002">
    <property type="protein sequence ID" value="KAK4006719.1"/>
    <property type="molecule type" value="Genomic_DNA"/>
</dbReference>
<evidence type="ECO:0000313" key="7">
    <source>
        <dbReference type="EMBL" id="KAK4006719.1"/>
    </source>
</evidence>
<evidence type="ECO:0000256" key="5">
    <source>
        <dbReference type="ARBA" id="ARBA00023242"/>
    </source>
</evidence>
<dbReference type="SUPFAM" id="SSF53098">
    <property type="entry name" value="Ribonuclease H-like"/>
    <property type="match status" value="1"/>
</dbReference>
<evidence type="ECO:0000256" key="3">
    <source>
        <dbReference type="ARBA" id="ARBA00022771"/>
    </source>
</evidence>
<comment type="subcellular location">
    <subcellularLocation>
        <location evidence="1">Nucleus</location>
    </subcellularLocation>
</comment>
<reference evidence="7 8" key="1">
    <citation type="journal article" date="2023" name="Nucleic Acids Res.">
        <title>The hologenome of Daphnia magna reveals possible DNA methylation and microbiome-mediated evolution of the host genome.</title>
        <authorList>
            <person name="Chaturvedi A."/>
            <person name="Li X."/>
            <person name="Dhandapani V."/>
            <person name="Marshall H."/>
            <person name="Kissane S."/>
            <person name="Cuenca-Cambronero M."/>
            <person name="Asole G."/>
            <person name="Calvet F."/>
            <person name="Ruiz-Romero M."/>
            <person name="Marangio P."/>
            <person name="Guigo R."/>
            <person name="Rago D."/>
            <person name="Mirbahai L."/>
            <person name="Eastwood N."/>
            <person name="Colbourne J.K."/>
            <person name="Zhou J."/>
            <person name="Mallon E."/>
            <person name="Orsini L."/>
        </authorList>
    </citation>
    <scope>NUCLEOTIDE SEQUENCE [LARGE SCALE GENOMIC DNA]</scope>
    <source>
        <strain evidence="7">LRV0_1</strain>
    </source>
</reference>
<dbReference type="InterPro" id="IPR008906">
    <property type="entry name" value="HATC_C_dom"/>
</dbReference>
<comment type="caution">
    <text evidence="7">The sequence shown here is derived from an EMBL/GenBank/DDBJ whole genome shotgun (WGS) entry which is preliminary data.</text>
</comment>
<evidence type="ECO:0000256" key="2">
    <source>
        <dbReference type="ARBA" id="ARBA00022723"/>
    </source>
</evidence>
<dbReference type="Proteomes" id="UP001234178">
    <property type="component" value="Unassembled WGS sequence"/>
</dbReference>
<organism evidence="7 8">
    <name type="scientific">Daphnia magna</name>
    <dbReference type="NCBI Taxonomy" id="35525"/>
    <lineage>
        <taxon>Eukaryota</taxon>
        <taxon>Metazoa</taxon>
        <taxon>Ecdysozoa</taxon>
        <taxon>Arthropoda</taxon>
        <taxon>Crustacea</taxon>
        <taxon>Branchiopoda</taxon>
        <taxon>Diplostraca</taxon>
        <taxon>Cladocera</taxon>
        <taxon>Anomopoda</taxon>
        <taxon>Daphniidae</taxon>
        <taxon>Daphnia</taxon>
    </lineage>
</organism>
<keyword evidence="4" id="KW-0862">Zinc</keyword>
<keyword evidence="3" id="KW-0863">Zinc-finger</keyword>
<dbReference type="Pfam" id="PF05699">
    <property type="entry name" value="Dimer_Tnp_hAT"/>
    <property type="match status" value="1"/>
</dbReference>
<dbReference type="InterPro" id="IPR052035">
    <property type="entry name" value="ZnF_BED_domain_contain"/>
</dbReference>
<dbReference type="PANTHER" id="PTHR46481">
    <property type="entry name" value="ZINC FINGER BED DOMAIN-CONTAINING PROTEIN 4"/>
    <property type="match status" value="1"/>
</dbReference>
<dbReference type="PANTHER" id="PTHR46481:SF10">
    <property type="entry name" value="ZINC FINGER BED DOMAIN-CONTAINING PROTEIN 39"/>
    <property type="match status" value="1"/>
</dbReference>
<accession>A0ABQ9Z1E9</accession>